<dbReference type="Proteomes" id="UP000217343">
    <property type="component" value="Chromosome"/>
</dbReference>
<dbReference type="SUPFAM" id="SSF53756">
    <property type="entry name" value="UDP-Glycosyltransferase/glycogen phosphorylase"/>
    <property type="match status" value="1"/>
</dbReference>
<protein>
    <recommendedName>
        <fullName evidence="1">Spore protein YkvP/CgeB glycosyl transferase-like domain-containing protein</fullName>
    </recommendedName>
</protein>
<proteinExistence type="predicted"/>
<dbReference type="EMBL" id="CP022203">
    <property type="protein sequence ID" value="ATB46173.1"/>
    <property type="molecule type" value="Genomic_DNA"/>
</dbReference>
<keyword evidence="3" id="KW-1185">Reference proteome</keyword>
<dbReference type="AlphaFoldDB" id="A0A250JR62"/>
<organism evidence="2 3">
    <name type="scientific">Corallococcus macrosporus DSM 14697</name>
    <dbReference type="NCBI Taxonomy" id="1189310"/>
    <lineage>
        <taxon>Bacteria</taxon>
        <taxon>Pseudomonadati</taxon>
        <taxon>Myxococcota</taxon>
        <taxon>Myxococcia</taxon>
        <taxon>Myxococcales</taxon>
        <taxon>Cystobacterineae</taxon>
        <taxon>Myxococcaceae</taxon>
        <taxon>Corallococcus</taxon>
    </lineage>
</organism>
<evidence type="ECO:0000313" key="3">
    <source>
        <dbReference type="Proteomes" id="UP000217343"/>
    </source>
</evidence>
<dbReference type="KEGG" id="mmas:MYMAC_001765"/>
<dbReference type="InterPro" id="IPR055259">
    <property type="entry name" value="YkvP/CgeB_Glyco_trans-like"/>
</dbReference>
<name>A0A250JR62_9BACT</name>
<evidence type="ECO:0000259" key="1">
    <source>
        <dbReference type="Pfam" id="PF13524"/>
    </source>
</evidence>
<reference evidence="2 3" key="1">
    <citation type="submission" date="2017-06" db="EMBL/GenBank/DDBJ databases">
        <title>Sequencing and comparative analysis of myxobacterial genomes.</title>
        <authorList>
            <person name="Rupp O."/>
            <person name="Goesmann A."/>
            <person name="Sogaard-Andersen L."/>
        </authorList>
    </citation>
    <scope>NUCLEOTIDE SEQUENCE [LARGE SCALE GENOMIC DNA]</scope>
    <source>
        <strain evidence="2 3">DSM 14697</strain>
    </source>
</reference>
<dbReference type="Pfam" id="PF13524">
    <property type="entry name" value="Glyco_trans_1_2"/>
    <property type="match status" value="1"/>
</dbReference>
<accession>A0A250JR62</accession>
<gene>
    <name evidence="2" type="ORF">MYMAC_001765</name>
</gene>
<dbReference type="RefSeq" id="WP_095957750.1">
    <property type="nucleotide sequence ID" value="NZ_CP022203.1"/>
</dbReference>
<dbReference type="OrthoDB" id="9813806at2"/>
<evidence type="ECO:0000313" key="2">
    <source>
        <dbReference type="EMBL" id="ATB46173.1"/>
    </source>
</evidence>
<dbReference type="Gene3D" id="3.40.50.2000">
    <property type="entry name" value="Glycogen Phosphorylase B"/>
    <property type="match status" value="1"/>
</dbReference>
<sequence length="371" mass="40524">MSRGLRIAFFGSSLVSAYWNGAATYYRGLIRALHARGHQVTFYEPDAFERQQHRDMADPDWARVVVYTEQGTEAVERCLEEAGRADVVVKASGVGVFDALLEARVLDLKRPGVQVVFWDVDAPATLERLERQPDDPLRALVPRYDHVFTYGGGAPVVTAYRALGARRCVPIYNALDPTTHHPAPADARFQGDLAFLGNRLPDREARVEDFFLRAAALLPASRFLLGGSGWAARPLPANVTNLGHVYTHEHNALNCSARAVLNIHRDSMARFGFSPATRVFEAAGAGACLITDAFEGVELFLEPGREVLVARSGEEVAEHVRRLTAPEARGIGQAALRRVLAGHTYLHRVSQVEAALGLRAAPATAARECVA</sequence>
<feature type="domain" description="Spore protein YkvP/CgeB glycosyl transferase-like" evidence="1">
    <location>
        <begin position="209"/>
        <end position="353"/>
    </location>
</feature>